<accession>A0ABQ8IS66</accession>
<proteinExistence type="predicted"/>
<organism evidence="1 2">
    <name type="scientific">Dermatophagoides pteronyssinus</name>
    <name type="common">European house dust mite</name>
    <dbReference type="NCBI Taxonomy" id="6956"/>
    <lineage>
        <taxon>Eukaryota</taxon>
        <taxon>Metazoa</taxon>
        <taxon>Ecdysozoa</taxon>
        <taxon>Arthropoda</taxon>
        <taxon>Chelicerata</taxon>
        <taxon>Arachnida</taxon>
        <taxon>Acari</taxon>
        <taxon>Acariformes</taxon>
        <taxon>Sarcoptiformes</taxon>
        <taxon>Astigmata</taxon>
        <taxon>Psoroptidia</taxon>
        <taxon>Analgoidea</taxon>
        <taxon>Pyroglyphidae</taxon>
        <taxon>Dermatophagoidinae</taxon>
        <taxon>Dermatophagoides</taxon>
    </lineage>
</organism>
<dbReference type="EMBL" id="NJHN03000123">
    <property type="protein sequence ID" value="KAH9413163.1"/>
    <property type="molecule type" value="Genomic_DNA"/>
</dbReference>
<reference evidence="1 2" key="1">
    <citation type="journal article" date="2018" name="J. Allergy Clin. Immunol.">
        <title>High-quality assembly of Dermatophagoides pteronyssinus genome and transcriptome reveals a wide range of novel allergens.</title>
        <authorList>
            <person name="Liu X.Y."/>
            <person name="Yang K.Y."/>
            <person name="Wang M.Q."/>
            <person name="Kwok J.S."/>
            <person name="Zeng X."/>
            <person name="Yang Z."/>
            <person name="Xiao X.J."/>
            <person name="Lau C.P."/>
            <person name="Li Y."/>
            <person name="Huang Z.M."/>
            <person name="Ba J.G."/>
            <person name="Yim A.K."/>
            <person name="Ouyang C.Y."/>
            <person name="Ngai S.M."/>
            <person name="Chan T.F."/>
            <person name="Leung E.L."/>
            <person name="Liu L."/>
            <person name="Liu Z.G."/>
            <person name="Tsui S.K."/>
        </authorList>
    </citation>
    <scope>NUCLEOTIDE SEQUENCE [LARGE SCALE GENOMIC DNA]</scope>
    <source>
        <strain evidence="1">Derp</strain>
    </source>
</reference>
<protein>
    <submittedName>
        <fullName evidence="1">Uncharacterized protein</fullName>
    </submittedName>
</protein>
<evidence type="ECO:0000313" key="2">
    <source>
        <dbReference type="Proteomes" id="UP000887458"/>
    </source>
</evidence>
<evidence type="ECO:0000313" key="1">
    <source>
        <dbReference type="EMBL" id="KAH9413163.1"/>
    </source>
</evidence>
<name>A0ABQ8IS66_DERPT</name>
<reference evidence="1 2" key="2">
    <citation type="journal article" date="2022" name="Mol. Biol. Evol.">
        <title>Comparative Genomics Reveals Insights into the Divergent Evolution of Astigmatic Mites and Household Pest Adaptations.</title>
        <authorList>
            <person name="Xiong Q."/>
            <person name="Wan A.T."/>
            <person name="Liu X."/>
            <person name="Fung C.S."/>
            <person name="Xiao X."/>
            <person name="Malainual N."/>
            <person name="Hou J."/>
            <person name="Wang L."/>
            <person name="Wang M."/>
            <person name="Yang K.Y."/>
            <person name="Cui Y."/>
            <person name="Leung E.L."/>
            <person name="Nong W."/>
            <person name="Shin S.K."/>
            <person name="Au S.W."/>
            <person name="Jeong K.Y."/>
            <person name="Chew F.T."/>
            <person name="Hui J.H."/>
            <person name="Leung T.F."/>
            <person name="Tungtrongchitr A."/>
            <person name="Zhong N."/>
            <person name="Liu Z."/>
            <person name="Tsui S.K."/>
        </authorList>
    </citation>
    <scope>NUCLEOTIDE SEQUENCE [LARGE SCALE GENOMIC DNA]</scope>
    <source>
        <strain evidence="1">Derp</strain>
    </source>
</reference>
<dbReference type="Proteomes" id="UP000887458">
    <property type="component" value="Unassembled WGS sequence"/>
</dbReference>
<gene>
    <name evidence="1" type="ORF">DERP_006849</name>
</gene>
<keyword evidence="2" id="KW-1185">Reference proteome</keyword>
<comment type="caution">
    <text evidence="1">The sequence shown here is derived from an EMBL/GenBank/DDBJ whole genome shotgun (WGS) entry which is preliminary data.</text>
</comment>
<sequence>MMPIIHNLQVFESHNDFYLNFCVSFVQADIVLLISCMQMHPKILISNRQLIHQYVNDDEVLETETTYN</sequence>